<comment type="caution">
    <text evidence="1">The sequence shown here is derived from an EMBL/GenBank/DDBJ whole genome shotgun (WGS) entry which is preliminary data.</text>
</comment>
<organism evidence="1 2">
    <name type="scientific">Cetraspora pellucida</name>
    <dbReference type="NCBI Taxonomy" id="1433469"/>
    <lineage>
        <taxon>Eukaryota</taxon>
        <taxon>Fungi</taxon>
        <taxon>Fungi incertae sedis</taxon>
        <taxon>Mucoromycota</taxon>
        <taxon>Glomeromycotina</taxon>
        <taxon>Glomeromycetes</taxon>
        <taxon>Diversisporales</taxon>
        <taxon>Gigasporaceae</taxon>
        <taxon>Cetraspora</taxon>
    </lineage>
</organism>
<gene>
    <name evidence="1" type="ORF">SPELUC_LOCUS12351</name>
</gene>
<evidence type="ECO:0000313" key="2">
    <source>
        <dbReference type="Proteomes" id="UP000789366"/>
    </source>
</evidence>
<dbReference type="EMBL" id="CAJVPW010028950">
    <property type="protein sequence ID" value="CAG8719754.1"/>
    <property type="molecule type" value="Genomic_DNA"/>
</dbReference>
<proteinExistence type="predicted"/>
<reference evidence="1" key="1">
    <citation type="submission" date="2021-06" db="EMBL/GenBank/DDBJ databases">
        <authorList>
            <person name="Kallberg Y."/>
            <person name="Tangrot J."/>
            <person name="Rosling A."/>
        </authorList>
    </citation>
    <scope>NUCLEOTIDE SEQUENCE</scope>
    <source>
        <strain evidence="1">28 12/20/2015</strain>
    </source>
</reference>
<feature type="non-terminal residue" evidence="1">
    <location>
        <position position="1"/>
    </location>
</feature>
<dbReference type="Proteomes" id="UP000789366">
    <property type="component" value="Unassembled WGS sequence"/>
</dbReference>
<sequence>NLPGESYQAIFLLNLPVKSRENKAIFPFIGAFVKFQGFIQIWFVTKQELEDIKKFLKMEISIDLNSNIEVEYDDSGEQSEDEYNEPLELYEGQVFKTAEEAYITVETFAYSHEFGIRKGHVEKDPNGHEISRTFLCRHAGKPLTEKKSHKTEASGSCRTDYKWKVNIYWSKRLNQYRLSTFTNSHTGHTLDLTSIRFIPKSRRLTDEMLKEIEYYTLVRKLNASAQYRLLSGKYQVSIHRHNLYNAISKFKRIDSLGDNDASKLLSELLKKKDNDPRWCYPKAAQYLNKALYPDRHSWARAYTFRHFTADAQATSRVKSINSHIKAITRHGHITLCDLFNSLDSLIAEQDYYYDFISWKSSNPNIKPPNICDTMYMNVDAILKAFVAPNIIEKIRYEINHSLFYHTSKISPESLYLYQ</sequence>
<accession>A0ACA9PQB4</accession>
<name>A0ACA9PQB4_9GLOM</name>
<feature type="non-terminal residue" evidence="1">
    <location>
        <position position="418"/>
    </location>
</feature>
<protein>
    <submittedName>
        <fullName evidence="1">1515_t:CDS:1</fullName>
    </submittedName>
</protein>
<evidence type="ECO:0000313" key="1">
    <source>
        <dbReference type="EMBL" id="CAG8719754.1"/>
    </source>
</evidence>
<keyword evidence="2" id="KW-1185">Reference proteome</keyword>